<dbReference type="InterPro" id="IPR037272">
    <property type="entry name" value="SNS_sf"/>
</dbReference>
<evidence type="ECO:0000256" key="6">
    <source>
        <dbReference type="SAM" id="Phobius"/>
    </source>
</evidence>
<evidence type="ECO:0000256" key="5">
    <source>
        <dbReference type="ARBA" id="ARBA00023136"/>
    </source>
</evidence>
<name>A0A6M1SN25_9BACT</name>
<evidence type="ECO:0000256" key="2">
    <source>
        <dbReference type="ARBA" id="ARBA00022448"/>
    </source>
</evidence>
<dbReference type="GO" id="GO:0016020">
    <property type="term" value="C:membrane"/>
    <property type="evidence" value="ECO:0007669"/>
    <property type="project" value="UniProtKB-SubCell"/>
</dbReference>
<evidence type="ECO:0000256" key="3">
    <source>
        <dbReference type="ARBA" id="ARBA00022692"/>
    </source>
</evidence>
<dbReference type="InterPro" id="IPR000175">
    <property type="entry name" value="Na/ntran_symport"/>
</dbReference>
<organism evidence="7 8">
    <name type="scientific">Halalkalibaculum roseum</name>
    <dbReference type="NCBI Taxonomy" id="2709311"/>
    <lineage>
        <taxon>Bacteria</taxon>
        <taxon>Pseudomonadati</taxon>
        <taxon>Balneolota</taxon>
        <taxon>Balneolia</taxon>
        <taxon>Balneolales</taxon>
        <taxon>Balneolaceae</taxon>
        <taxon>Halalkalibaculum</taxon>
    </lineage>
</organism>
<feature type="transmembrane region" description="Helical" evidence="6">
    <location>
        <begin position="140"/>
        <end position="162"/>
    </location>
</feature>
<feature type="transmembrane region" description="Helical" evidence="6">
    <location>
        <begin position="356"/>
        <end position="375"/>
    </location>
</feature>
<evidence type="ECO:0000313" key="8">
    <source>
        <dbReference type="Proteomes" id="UP000473278"/>
    </source>
</evidence>
<dbReference type="PRINTS" id="PR00176">
    <property type="entry name" value="NANEUSMPORT"/>
</dbReference>
<keyword evidence="8" id="KW-1185">Reference proteome</keyword>
<dbReference type="PROSITE" id="PS50267">
    <property type="entry name" value="NA_NEUROTRAN_SYMP_3"/>
    <property type="match status" value="1"/>
</dbReference>
<comment type="caution">
    <text evidence="7">The sequence shown here is derived from an EMBL/GenBank/DDBJ whole genome shotgun (WGS) entry which is preliminary data.</text>
</comment>
<dbReference type="NCBIfam" id="NF037979">
    <property type="entry name" value="Na_transp"/>
    <property type="match status" value="1"/>
</dbReference>
<dbReference type="CDD" id="cd10336">
    <property type="entry name" value="SLC6sbd_Tyt1-Like"/>
    <property type="match status" value="1"/>
</dbReference>
<feature type="transmembrane region" description="Helical" evidence="6">
    <location>
        <begin position="174"/>
        <end position="191"/>
    </location>
</feature>
<keyword evidence="4 6" id="KW-1133">Transmembrane helix</keyword>
<dbReference type="Pfam" id="PF00209">
    <property type="entry name" value="SNF"/>
    <property type="match status" value="2"/>
</dbReference>
<comment type="subcellular location">
    <subcellularLocation>
        <location evidence="1">Membrane</location>
        <topology evidence="1">Multi-pass membrane protein</topology>
    </subcellularLocation>
</comment>
<evidence type="ECO:0000256" key="1">
    <source>
        <dbReference type="ARBA" id="ARBA00004141"/>
    </source>
</evidence>
<sequence length="451" mass="48570">MSALESNTRGAWNSKLGFILAAAGSAVGLGNIWRFPTEVASNGGAAFLIIYLLCCFLVGFPVMMAELSIGRRTRKNPVGAFRALSDNKLYPLIGMWGVLCGVMILSFYLVVAGWTVSYIFEELFFFMGMPEWSTYIADTGNGVINAVFAVLFMGATISIVVGGVSEGIERATKLLMPLLILILVGMIIYSLTQPGSGVGLSEYLNPDFSQITPGLVFAAMGQAFFSLSLGMGALITYGSYLDRKENIPEAAAYVTFADVGIAFLAGLLIMPAMYMAQAKGVPIFDESGNLIAGVALIFQVLPELFHSMGGMLGLFFGVMFFALLSMAALTSTISLLEVPVSYAIDEHKITRKKASFVVGGSILIISLIISFNTSLIGTIDLIFSQVGLPLGGILICLFLGYVWKTENALEEMDSGYPGIGNSLLAKVWRFLIMIFCPLVILYNLLSTLFFD</sequence>
<keyword evidence="2" id="KW-0813">Transport</keyword>
<feature type="transmembrane region" description="Helical" evidence="6">
    <location>
        <begin position="89"/>
        <end position="120"/>
    </location>
</feature>
<dbReference type="EMBL" id="JAALLT010000002">
    <property type="protein sequence ID" value="NGP76449.1"/>
    <property type="molecule type" value="Genomic_DNA"/>
</dbReference>
<dbReference type="InterPro" id="IPR047218">
    <property type="entry name" value="YocR/YhdH-like"/>
</dbReference>
<dbReference type="PANTHER" id="PTHR42948:SF1">
    <property type="entry name" value="TRANSPORTER"/>
    <property type="match status" value="1"/>
</dbReference>
<evidence type="ECO:0000313" key="7">
    <source>
        <dbReference type="EMBL" id="NGP76449.1"/>
    </source>
</evidence>
<evidence type="ECO:0000256" key="4">
    <source>
        <dbReference type="ARBA" id="ARBA00022989"/>
    </source>
</evidence>
<feature type="transmembrane region" description="Helical" evidence="6">
    <location>
        <begin position="423"/>
        <end position="445"/>
    </location>
</feature>
<dbReference type="RefSeq" id="WP_165140807.1">
    <property type="nucleotide sequence ID" value="NZ_JAALLT010000002.1"/>
</dbReference>
<accession>A0A6M1SN25</accession>
<dbReference type="Proteomes" id="UP000473278">
    <property type="component" value="Unassembled WGS sequence"/>
</dbReference>
<feature type="transmembrane region" description="Helical" evidence="6">
    <location>
        <begin position="12"/>
        <end position="33"/>
    </location>
</feature>
<proteinExistence type="predicted"/>
<dbReference type="SUPFAM" id="SSF161070">
    <property type="entry name" value="SNF-like"/>
    <property type="match status" value="1"/>
</dbReference>
<gene>
    <name evidence="7" type="ORF">G3570_07385</name>
</gene>
<dbReference type="AlphaFoldDB" id="A0A6M1SN25"/>
<keyword evidence="5 6" id="KW-0472">Membrane</keyword>
<feature type="transmembrane region" description="Helical" evidence="6">
    <location>
        <begin position="211"/>
        <end position="238"/>
    </location>
</feature>
<protein>
    <submittedName>
        <fullName evidence="7">Sodium-dependent transporter</fullName>
    </submittedName>
</protein>
<feature type="transmembrane region" description="Helical" evidence="6">
    <location>
        <begin position="250"/>
        <end position="275"/>
    </location>
</feature>
<feature type="transmembrane region" description="Helical" evidence="6">
    <location>
        <begin position="382"/>
        <end position="403"/>
    </location>
</feature>
<reference evidence="7 8" key="1">
    <citation type="submission" date="2020-02" db="EMBL/GenBank/DDBJ databases">
        <title>Balneolaceae bacterium YR4-1, complete genome.</title>
        <authorList>
            <person name="Li Y."/>
            <person name="Wu S."/>
        </authorList>
    </citation>
    <scope>NUCLEOTIDE SEQUENCE [LARGE SCALE GENOMIC DNA]</scope>
    <source>
        <strain evidence="7 8">YR4-1</strain>
    </source>
</reference>
<dbReference type="PANTHER" id="PTHR42948">
    <property type="entry name" value="TRANSPORTER"/>
    <property type="match status" value="1"/>
</dbReference>
<keyword evidence="3 6" id="KW-0812">Transmembrane</keyword>
<feature type="transmembrane region" description="Helical" evidence="6">
    <location>
        <begin position="45"/>
        <end position="69"/>
    </location>
</feature>
<feature type="transmembrane region" description="Helical" evidence="6">
    <location>
        <begin position="312"/>
        <end position="336"/>
    </location>
</feature>